<evidence type="ECO:0000256" key="1">
    <source>
        <dbReference type="SAM" id="MobiDB-lite"/>
    </source>
</evidence>
<dbReference type="Pfam" id="PF05974">
    <property type="entry name" value="DUF892"/>
    <property type="match status" value="1"/>
</dbReference>
<reference evidence="2" key="1">
    <citation type="submission" date="2020-05" db="EMBL/GenBank/DDBJ databases">
        <authorList>
            <person name="Chiriac C."/>
            <person name="Salcher M."/>
            <person name="Ghai R."/>
            <person name="Kavagutti S V."/>
        </authorList>
    </citation>
    <scope>NUCLEOTIDE SEQUENCE</scope>
</reference>
<proteinExistence type="predicted"/>
<dbReference type="EMBL" id="CAFBMK010000325">
    <property type="protein sequence ID" value="CAB4949414.1"/>
    <property type="molecule type" value="Genomic_DNA"/>
</dbReference>
<sequence>MSRPSKKKVLQYLKEARASELALVRVLQSQIAMTPSGTFRTVLERHLFETREHARLLQARVREVEGGFHPVAAAIGLAEGVVGQALALSKTPLDLVRGTGGEEKVLKNAKDAAATESLEIATYTALEQLARRAGDEDTARLAVRIRRDEERMLDKILSEIPGLTDAVYSADVGGDPSYDATKTGAADAARTAVAGAKGAAAKVADGAKGAKAGVEDVAGQAAVAAQDAAAGAKDVVEQAAEDAKDTAKDATDDARATAQDAKAKAQDVADDAKATAKDAGDAAKAKAQDAKDDAQDAANAAKAKAQDVADDAKATAKDAGDAAKAKAQDAKDDAKDAAGAAKAKAQDVADDARATAKDAGDAAKSTAQDVAAEAEGTADDAASGGTDTDGADLEKPWPAYDELSVEEVLAVLLTADPETAQSVVEYETANQGRDEVLNAAGRKVPAA</sequence>
<dbReference type="AlphaFoldDB" id="A0A6J7K588"/>
<dbReference type="InterPro" id="IPR010287">
    <property type="entry name" value="DUF892_YciF-like"/>
</dbReference>
<feature type="compositionally biased region" description="Basic and acidic residues" evidence="1">
    <location>
        <begin position="304"/>
        <end position="336"/>
    </location>
</feature>
<feature type="region of interest" description="Disordered" evidence="1">
    <location>
        <begin position="427"/>
        <end position="447"/>
    </location>
</feature>
<accession>A0A6J7K588</accession>
<dbReference type="SUPFAM" id="SSF47240">
    <property type="entry name" value="Ferritin-like"/>
    <property type="match status" value="1"/>
</dbReference>
<dbReference type="CDD" id="cd00657">
    <property type="entry name" value="Ferritin_like"/>
    <property type="match status" value="1"/>
</dbReference>
<name>A0A6J7K588_9ZZZZ</name>
<feature type="compositionally biased region" description="Low complexity" evidence="1">
    <location>
        <begin position="362"/>
        <end position="388"/>
    </location>
</feature>
<gene>
    <name evidence="2" type="ORF">UFOPK3564_03407</name>
</gene>
<protein>
    <submittedName>
        <fullName evidence="2">Unannotated protein</fullName>
    </submittedName>
</protein>
<evidence type="ECO:0000313" key="2">
    <source>
        <dbReference type="EMBL" id="CAB4949414.1"/>
    </source>
</evidence>
<feature type="compositionally biased region" description="Basic and acidic residues" evidence="1">
    <location>
        <begin position="241"/>
        <end position="294"/>
    </location>
</feature>
<dbReference type="InterPro" id="IPR012347">
    <property type="entry name" value="Ferritin-like"/>
</dbReference>
<feature type="compositionally biased region" description="Basic and acidic residues" evidence="1">
    <location>
        <begin position="344"/>
        <end position="361"/>
    </location>
</feature>
<organism evidence="2">
    <name type="scientific">freshwater metagenome</name>
    <dbReference type="NCBI Taxonomy" id="449393"/>
    <lineage>
        <taxon>unclassified sequences</taxon>
        <taxon>metagenomes</taxon>
        <taxon>ecological metagenomes</taxon>
    </lineage>
</organism>
<dbReference type="Gene3D" id="1.20.1260.10">
    <property type="match status" value="1"/>
</dbReference>
<dbReference type="InterPro" id="IPR009078">
    <property type="entry name" value="Ferritin-like_SF"/>
</dbReference>
<dbReference type="Gene3D" id="1.20.120.20">
    <property type="entry name" value="Apolipoprotein"/>
    <property type="match status" value="1"/>
</dbReference>
<feature type="region of interest" description="Disordered" evidence="1">
    <location>
        <begin position="240"/>
        <end position="399"/>
    </location>
</feature>